<keyword evidence="2" id="KW-1185">Reference proteome</keyword>
<accession>A0ACA9N3B6</accession>
<name>A0ACA9N3B6_9GLOM</name>
<evidence type="ECO:0000313" key="1">
    <source>
        <dbReference type="EMBL" id="CAG8629446.1"/>
    </source>
</evidence>
<dbReference type="EMBL" id="CAJVQC010011636">
    <property type="protein sequence ID" value="CAG8629446.1"/>
    <property type="molecule type" value="Genomic_DNA"/>
</dbReference>
<organism evidence="1 2">
    <name type="scientific">Racocetra persica</name>
    <dbReference type="NCBI Taxonomy" id="160502"/>
    <lineage>
        <taxon>Eukaryota</taxon>
        <taxon>Fungi</taxon>
        <taxon>Fungi incertae sedis</taxon>
        <taxon>Mucoromycota</taxon>
        <taxon>Glomeromycotina</taxon>
        <taxon>Glomeromycetes</taxon>
        <taxon>Diversisporales</taxon>
        <taxon>Gigasporaceae</taxon>
        <taxon>Racocetra</taxon>
    </lineage>
</organism>
<sequence length="713" mass="82353">EIDNLEFVSQLQIKLWSQNPDTLANVDSIQLQLWRVNIPINDENKLKILETSYTNIDVEEKLDGLKMLPTDPISNYFNEQFPIENTCINIIVQTEAVNWDNKSIFTWIQYVRRSSEIAKPKFVESYGAKFPLQGRDETIEILFRGTMDKNGICQRFQQRKTTNRYNHPIPILANGPGAGKSRFLQELPTLLCDHVEKYTDDNFLINSIKNRMLSINITFGDGTIASDEDNQFLRRCGKSQLKIIDALEIILMDVDVNKNDDDKTNFIVIGIDELNHLHNRYGKELDPQQNPVLAIVQAAGRLNCSCQNVFYLPILAGTIQGPLEEMFIGSTYLYLHLPLRLLHDEEVWNISENIANTENLAKYINKSTFRRCISDLGGQVRALEIFYNILSRQVKCQTNYIDYVYIMSAVKNSLKEKYPFVQYANAITPAILNYIDLSSRGVLNLEPTHTGFYVRMPYMWVWILTSFNKISGNFWDVMIDQNPHVYWQEICISAPSVDSIKYQILDFRFPNTVQNLHLSPGIVYKNGAGAPWNLFFFLDNYLFVIQIKYSDVMSQKSQVFDERMLNLEYDKVKNAFNTLQNSFEGEFPIKNWVLLICTNGQKTSNSLNSLPNNCFVVDCENFKDFYGYTFSSRAEFSAANDTIDVNTAEDYELKTIKGIGEKTAQDICNKRPFYDENDLYSKVDIKPESRKKIKVIRKRDLSKCTPSGYSEKF</sequence>
<proteinExistence type="predicted"/>
<feature type="non-terminal residue" evidence="1">
    <location>
        <position position="1"/>
    </location>
</feature>
<dbReference type="Proteomes" id="UP000789920">
    <property type="component" value="Unassembled WGS sequence"/>
</dbReference>
<gene>
    <name evidence="1" type="ORF">RPERSI_LOCUS7042</name>
</gene>
<reference evidence="1" key="1">
    <citation type="submission" date="2021-06" db="EMBL/GenBank/DDBJ databases">
        <authorList>
            <person name="Kallberg Y."/>
            <person name="Tangrot J."/>
            <person name="Rosling A."/>
        </authorList>
    </citation>
    <scope>NUCLEOTIDE SEQUENCE</scope>
    <source>
        <strain evidence="1">MA461A</strain>
    </source>
</reference>
<protein>
    <submittedName>
        <fullName evidence="1">29420_t:CDS:1</fullName>
    </submittedName>
</protein>
<comment type="caution">
    <text evidence="1">The sequence shown here is derived from an EMBL/GenBank/DDBJ whole genome shotgun (WGS) entry which is preliminary data.</text>
</comment>
<evidence type="ECO:0000313" key="2">
    <source>
        <dbReference type="Proteomes" id="UP000789920"/>
    </source>
</evidence>